<sequence length="126" mass="14029">MKKTIKQAAGMLTALLLCVCCNTGWSQQTKSSPAPAVEQKVYVDNERVRVAELTFKPGAESANMARPFRVSRAIKGGRFVRIYADGRKEEGQYKTDEVKVLEASPAYILKNVGDDDLVLFLVYLKK</sequence>
<keyword evidence="3" id="KW-1185">Reference proteome</keyword>
<gene>
    <name evidence="2" type="ORF">AWB72_05463</name>
</gene>
<dbReference type="OrthoDB" id="9135037at2"/>
<feature type="chain" id="PRO_5024863953" description="Lipoprotein" evidence="1">
    <location>
        <begin position="27"/>
        <end position="126"/>
    </location>
</feature>
<proteinExistence type="predicted"/>
<accession>A0A658R5V0</accession>
<keyword evidence="1" id="KW-0732">Signal</keyword>
<comment type="caution">
    <text evidence="2">The sequence shown here is derived from an EMBL/GenBank/DDBJ whole genome shotgun (WGS) entry which is preliminary data.</text>
</comment>
<dbReference type="EMBL" id="FCNV02000022">
    <property type="protein sequence ID" value="SAL51549.1"/>
    <property type="molecule type" value="Genomic_DNA"/>
</dbReference>
<feature type="signal peptide" evidence="1">
    <location>
        <begin position="1"/>
        <end position="26"/>
    </location>
</feature>
<evidence type="ECO:0000313" key="3">
    <source>
        <dbReference type="Proteomes" id="UP000198263"/>
    </source>
</evidence>
<dbReference type="Proteomes" id="UP000198263">
    <property type="component" value="Unassembled WGS sequence"/>
</dbReference>
<reference evidence="2 3" key="1">
    <citation type="submission" date="2016-01" db="EMBL/GenBank/DDBJ databases">
        <authorList>
            <person name="Peeters C."/>
        </authorList>
    </citation>
    <scope>NUCLEOTIDE SEQUENCE [LARGE SCALE GENOMIC DNA]</scope>
    <source>
        <strain evidence="2">LMG 29315</strain>
    </source>
</reference>
<protein>
    <recommendedName>
        <fullName evidence="4">Lipoprotein</fullName>
    </recommendedName>
</protein>
<dbReference type="RefSeq" id="WP_087129049.1">
    <property type="nucleotide sequence ID" value="NZ_FCNV02000022.1"/>
</dbReference>
<organism evidence="2 3">
    <name type="scientific">Caballeronia concitans</name>
    <dbReference type="NCBI Taxonomy" id="1777133"/>
    <lineage>
        <taxon>Bacteria</taxon>
        <taxon>Pseudomonadati</taxon>
        <taxon>Pseudomonadota</taxon>
        <taxon>Betaproteobacteria</taxon>
        <taxon>Burkholderiales</taxon>
        <taxon>Burkholderiaceae</taxon>
        <taxon>Caballeronia</taxon>
    </lineage>
</organism>
<dbReference type="AlphaFoldDB" id="A0A658R5V0"/>
<evidence type="ECO:0000256" key="1">
    <source>
        <dbReference type="SAM" id="SignalP"/>
    </source>
</evidence>
<dbReference type="Gene3D" id="2.60.120.10">
    <property type="entry name" value="Jelly Rolls"/>
    <property type="match status" value="1"/>
</dbReference>
<dbReference type="InterPro" id="IPR014710">
    <property type="entry name" value="RmlC-like_jellyroll"/>
</dbReference>
<name>A0A658R5V0_9BURK</name>
<evidence type="ECO:0008006" key="4">
    <source>
        <dbReference type="Google" id="ProtNLM"/>
    </source>
</evidence>
<evidence type="ECO:0000313" key="2">
    <source>
        <dbReference type="EMBL" id="SAL51549.1"/>
    </source>
</evidence>